<evidence type="ECO:0000259" key="9">
    <source>
        <dbReference type="PROSITE" id="PS51012"/>
    </source>
</evidence>
<feature type="transmembrane region" description="Helical" evidence="8">
    <location>
        <begin position="349"/>
        <end position="371"/>
    </location>
</feature>
<evidence type="ECO:0000256" key="3">
    <source>
        <dbReference type="ARBA" id="ARBA00022448"/>
    </source>
</evidence>
<feature type="transmembrane region" description="Helical" evidence="8">
    <location>
        <begin position="261"/>
        <end position="283"/>
    </location>
</feature>
<gene>
    <name evidence="10" type="ORF">HU747_00345</name>
</gene>
<dbReference type="PANTHER" id="PTHR30294">
    <property type="entry name" value="MEMBRANE COMPONENT OF ABC TRANSPORTER YHHJ-RELATED"/>
    <property type="match status" value="1"/>
</dbReference>
<dbReference type="InterPro" id="IPR051449">
    <property type="entry name" value="ABC-2_transporter_component"/>
</dbReference>
<name>A0ABR6V0V7_9PSED</name>
<feature type="transmembrane region" description="Helical" evidence="8">
    <location>
        <begin position="181"/>
        <end position="205"/>
    </location>
</feature>
<feature type="domain" description="ABC transmembrane type-2" evidence="9">
    <location>
        <begin position="149"/>
        <end position="375"/>
    </location>
</feature>
<comment type="caution">
    <text evidence="10">The sequence shown here is derived from an EMBL/GenBank/DDBJ whole genome shotgun (WGS) entry which is preliminary data.</text>
</comment>
<dbReference type="Pfam" id="PF12698">
    <property type="entry name" value="ABC2_membrane_3"/>
    <property type="match status" value="1"/>
</dbReference>
<evidence type="ECO:0000256" key="8">
    <source>
        <dbReference type="SAM" id="Phobius"/>
    </source>
</evidence>
<evidence type="ECO:0000256" key="1">
    <source>
        <dbReference type="ARBA" id="ARBA00004651"/>
    </source>
</evidence>
<keyword evidence="4" id="KW-1003">Cell membrane</keyword>
<feature type="transmembrane region" description="Helical" evidence="8">
    <location>
        <begin position="295"/>
        <end position="312"/>
    </location>
</feature>
<proteinExistence type="inferred from homology"/>
<evidence type="ECO:0000256" key="6">
    <source>
        <dbReference type="ARBA" id="ARBA00022989"/>
    </source>
</evidence>
<comment type="subcellular location">
    <subcellularLocation>
        <location evidence="1">Cell membrane</location>
        <topology evidence="1">Multi-pass membrane protein</topology>
    </subcellularLocation>
</comment>
<keyword evidence="11" id="KW-1185">Reference proteome</keyword>
<feature type="transmembrane region" description="Helical" evidence="8">
    <location>
        <begin position="31"/>
        <end position="49"/>
    </location>
</feature>
<organism evidence="10 11">
    <name type="scientific">Pseudomonas taiwanensis</name>
    <dbReference type="NCBI Taxonomy" id="470150"/>
    <lineage>
        <taxon>Bacteria</taxon>
        <taxon>Pseudomonadati</taxon>
        <taxon>Pseudomonadota</taxon>
        <taxon>Gammaproteobacteria</taxon>
        <taxon>Pseudomonadales</taxon>
        <taxon>Pseudomonadaceae</taxon>
        <taxon>Pseudomonas</taxon>
    </lineage>
</organism>
<dbReference type="Gene3D" id="3.40.1710.10">
    <property type="entry name" value="abc type-2 transporter like domain"/>
    <property type="match status" value="1"/>
</dbReference>
<evidence type="ECO:0000256" key="5">
    <source>
        <dbReference type="ARBA" id="ARBA00022692"/>
    </source>
</evidence>
<dbReference type="EMBL" id="JABWRS010000001">
    <property type="protein sequence ID" value="MBC3474039.1"/>
    <property type="molecule type" value="Genomic_DNA"/>
</dbReference>
<keyword evidence="7 8" id="KW-0472">Membrane</keyword>
<evidence type="ECO:0000313" key="10">
    <source>
        <dbReference type="EMBL" id="MBC3474039.1"/>
    </source>
</evidence>
<keyword evidence="3" id="KW-0813">Transport</keyword>
<dbReference type="RefSeq" id="WP_186598126.1">
    <property type="nucleotide sequence ID" value="NZ_JABWRR010000009.1"/>
</dbReference>
<dbReference type="InterPro" id="IPR013525">
    <property type="entry name" value="ABC2_TM"/>
</dbReference>
<feature type="transmembrane region" description="Helical" evidence="8">
    <location>
        <begin position="226"/>
        <end position="249"/>
    </location>
</feature>
<dbReference type="PANTHER" id="PTHR30294:SF29">
    <property type="entry name" value="MULTIDRUG ABC TRANSPORTER PERMEASE YBHS-RELATED"/>
    <property type="match status" value="1"/>
</dbReference>
<evidence type="ECO:0000256" key="7">
    <source>
        <dbReference type="ARBA" id="ARBA00023136"/>
    </source>
</evidence>
<reference evidence="10 11" key="1">
    <citation type="journal article" date="2020" name="Microorganisms">
        <title>Reliable Identification of Environmental Pseudomonas Isolates Using the rpoD Gene.</title>
        <authorList>
            <consortium name="The Broad Institute Genome Sequencing Platform"/>
            <person name="Girard L."/>
            <person name="Lood C."/>
            <person name="Rokni-Zadeh H."/>
            <person name="van Noort V."/>
            <person name="Lavigne R."/>
            <person name="De Mot R."/>
        </authorList>
    </citation>
    <scope>NUCLEOTIDE SEQUENCE [LARGE SCALE GENOMIC DNA]</scope>
    <source>
        <strain evidence="10 11">RW7P2</strain>
    </source>
</reference>
<evidence type="ECO:0000256" key="2">
    <source>
        <dbReference type="ARBA" id="ARBA00007783"/>
    </source>
</evidence>
<keyword evidence="5 8" id="KW-0812">Transmembrane</keyword>
<sequence>MSTATLGAFCRRLVSLTRKEVRQMLRDKSNLLIGIGLPIVLILIFGYGLSLDVRHSVVAVVQDDPAPQAHDLLASISHSAYLEPRPVKSFEQGRQWLASREVDALVYLPGDFGRRLQAGNAQVLVLVQGSDATRASGVSNYLNQALALWGQKQSSRNGGLQAGGVQIEQRMWFNAANTSTWYLVPGLIVLIMTLVGAFLTALVMAREWERGTLEALFVTPVRAAEILLAKVIPCFVVGLIGLGLCLLAARFLFDVPMYGSLWALVICSMLYLLVALGIGLLISAVTKNQFLASQISLLVSFLPAMMLSGFIFDLRNVPTAVQVVGNLLPATYFMQVVKSLFLAGDFWPLILRNSLILTGYAVALLGLARLATRKRLD</sequence>
<accession>A0ABR6V0V7</accession>
<dbReference type="PROSITE" id="PS51012">
    <property type="entry name" value="ABC_TM2"/>
    <property type="match status" value="1"/>
</dbReference>
<keyword evidence="6 8" id="KW-1133">Transmembrane helix</keyword>
<protein>
    <submittedName>
        <fullName evidence="10">ABC transporter permease</fullName>
    </submittedName>
</protein>
<comment type="similarity">
    <text evidence="2">Belongs to the ABC-2 integral membrane protein family.</text>
</comment>
<dbReference type="Proteomes" id="UP000628086">
    <property type="component" value="Unassembled WGS sequence"/>
</dbReference>
<evidence type="ECO:0000256" key="4">
    <source>
        <dbReference type="ARBA" id="ARBA00022475"/>
    </source>
</evidence>
<evidence type="ECO:0000313" key="11">
    <source>
        <dbReference type="Proteomes" id="UP000628086"/>
    </source>
</evidence>
<dbReference type="InterPro" id="IPR047817">
    <property type="entry name" value="ABC2_TM_bact-type"/>
</dbReference>